<evidence type="ECO:0000313" key="2">
    <source>
        <dbReference type="EMBL" id="SER90070.1"/>
    </source>
</evidence>
<dbReference type="AlphaFoldDB" id="A0A1H9SYG2"/>
<dbReference type="EMBL" id="FOGO01000005">
    <property type="protein sequence ID" value="SER90070.1"/>
    <property type="molecule type" value="Genomic_DNA"/>
</dbReference>
<keyword evidence="1" id="KW-0812">Transmembrane</keyword>
<keyword evidence="1" id="KW-0472">Membrane</keyword>
<name>A0A1H9SYG2_9ACTN</name>
<keyword evidence="1" id="KW-1133">Transmembrane helix</keyword>
<keyword evidence="3" id="KW-1185">Reference proteome</keyword>
<protein>
    <submittedName>
        <fullName evidence="2">Uncharacterized protein</fullName>
    </submittedName>
</protein>
<dbReference type="OrthoDB" id="3405135at2"/>
<dbReference type="RefSeq" id="WP_075000483.1">
    <property type="nucleotide sequence ID" value="NZ_FOGO01000005.1"/>
</dbReference>
<dbReference type="Proteomes" id="UP000182841">
    <property type="component" value="Unassembled WGS sequence"/>
</dbReference>
<sequence length="128" mass="13657">MHLVLQRAEDLRRAAALASWLGRPTVDEVVVLLPWLGTGERGRSAETVRRLFNDCGCTAGIAAFTGAVSAFLVYRLAIAPGDFSWPLFGVTVLLGVAAGVCGKLLGLAWSRRRLRGLLLRPSEAGPDA</sequence>
<organism evidence="2 3">
    <name type="scientific">Streptomyces qinglanensis</name>
    <dbReference type="NCBI Taxonomy" id="943816"/>
    <lineage>
        <taxon>Bacteria</taxon>
        <taxon>Bacillati</taxon>
        <taxon>Actinomycetota</taxon>
        <taxon>Actinomycetes</taxon>
        <taxon>Kitasatosporales</taxon>
        <taxon>Streptomycetaceae</taxon>
        <taxon>Streptomyces</taxon>
    </lineage>
</organism>
<proteinExistence type="predicted"/>
<feature type="transmembrane region" description="Helical" evidence="1">
    <location>
        <begin position="83"/>
        <end position="105"/>
    </location>
</feature>
<evidence type="ECO:0000313" key="3">
    <source>
        <dbReference type="Proteomes" id="UP000182841"/>
    </source>
</evidence>
<feature type="transmembrane region" description="Helical" evidence="1">
    <location>
        <begin position="51"/>
        <end position="77"/>
    </location>
</feature>
<accession>A0A1H9SYG2</accession>
<gene>
    <name evidence="2" type="ORF">SAMN05421870_105204</name>
</gene>
<reference evidence="3" key="1">
    <citation type="submission" date="2016-10" db="EMBL/GenBank/DDBJ databases">
        <authorList>
            <person name="Varghese N."/>
            <person name="Submissions S."/>
        </authorList>
    </citation>
    <scope>NUCLEOTIDE SEQUENCE [LARGE SCALE GENOMIC DNA]</scope>
    <source>
        <strain evidence="3">CGMCC 4.6825</strain>
    </source>
</reference>
<evidence type="ECO:0000256" key="1">
    <source>
        <dbReference type="SAM" id="Phobius"/>
    </source>
</evidence>